<organism evidence="1">
    <name type="scientific">hydrocarbon metagenome</name>
    <dbReference type="NCBI Taxonomy" id="938273"/>
    <lineage>
        <taxon>unclassified sequences</taxon>
        <taxon>metagenomes</taxon>
        <taxon>ecological metagenomes</taxon>
    </lineage>
</organism>
<name>A0A0W8E8V8_9ZZZZ</name>
<protein>
    <submittedName>
        <fullName evidence="1">Uncharacterized protein</fullName>
    </submittedName>
</protein>
<proteinExistence type="predicted"/>
<reference evidence="1" key="1">
    <citation type="journal article" date="2015" name="Proc. Natl. Acad. Sci. U.S.A.">
        <title>Networks of energetic and metabolic interactions define dynamics in microbial communities.</title>
        <authorList>
            <person name="Embree M."/>
            <person name="Liu J.K."/>
            <person name="Al-Bassam M.M."/>
            <person name="Zengler K."/>
        </authorList>
    </citation>
    <scope>NUCLEOTIDE SEQUENCE</scope>
</reference>
<evidence type="ECO:0000313" key="1">
    <source>
        <dbReference type="EMBL" id="KUG04838.1"/>
    </source>
</evidence>
<sequence>MKTLLGSSTYKYELSPAFFFSVLPIYYQKYLKKDLYEEIVVM</sequence>
<comment type="caution">
    <text evidence="1">The sequence shown here is derived from an EMBL/GenBank/DDBJ whole genome shotgun (WGS) entry which is preliminary data.</text>
</comment>
<accession>A0A0W8E8V8</accession>
<dbReference type="AlphaFoldDB" id="A0A0W8E8V8"/>
<dbReference type="EMBL" id="LNQE01001837">
    <property type="protein sequence ID" value="KUG04838.1"/>
    <property type="molecule type" value="Genomic_DNA"/>
</dbReference>
<gene>
    <name evidence="1" type="ORF">ASZ90_017718</name>
</gene>